<comment type="caution">
    <text evidence="3">The sequence shown here is derived from an EMBL/GenBank/DDBJ whole genome shotgun (WGS) entry which is preliminary data.</text>
</comment>
<name>W9W6I2_9EURO</name>
<feature type="compositionally biased region" description="Low complexity" evidence="1">
    <location>
        <begin position="264"/>
        <end position="280"/>
    </location>
</feature>
<dbReference type="RefSeq" id="XP_007756958.1">
    <property type="nucleotide sequence ID" value="XM_007758768.1"/>
</dbReference>
<feature type="region of interest" description="Disordered" evidence="1">
    <location>
        <begin position="264"/>
        <end position="303"/>
    </location>
</feature>
<dbReference type="EMBL" id="AMGW01000003">
    <property type="protein sequence ID" value="EXJ60605.1"/>
    <property type="molecule type" value="Genomic_DNA"/>
</dbReference>
<accession>W9W6I2</accession>
<evidence type="ECO:0000256" key="2">
    <source>
        <dbReference type="SAM" id="SignalP"/>
    </source>
</evidence>
<feature type="compositionally biased region" description="Polar residues" evidence="1">
    <location>
        <begin position="349"/>
        <end position="366"/>
    </location>
</feature>
<organism evidence="3 4">
    <name type="scientific">Cladophialophora yegresii CBS 114405</name>
    <dbReference type="NCBI Taxonomy" id="1182544"/>
    <lineage>
        <taxon>Eukaryota</taxon>
        <taxon>Fungi</taxon>
        <taxon>Dikarya</taxon>
        <taxon>Ascomycota</taxon>
        <taxon>Pezizomycotina</taxon>
        <taxon>Eurotiomycetes</taxon>
        <taxon>Chaetothyriomycetidae</taxon>
        <taxon>Chaetothyriales</taxon>
        <taxon>Herpotrichiellaceae</taxon>
        <taxon>Cladophialophora</taxon>
    </lineage>
</organism>
<dbReference type="eggNOG" id="ENOG502S005">
    <property type="taxonomic scope" value="Eukaryota"/>
</dbReference>
<evidence type="ECO:0000313" key="4">
    <source>
        <dbReference type="Proteomes" id="UP000019473"/>
    </source>
</evidence>
<evidence type="ECO:0000313" key="3">
    <source>
        <dbReference type="EMBL" id="EXJ60605.1"/>
    </source>
</evidence>
<sequence length="457" mass="45620">MTVFSKSAAFAITAFLAVAADAHMIMQSPVPYGKSTLNNSPLDGSGSDFPCKQRPGVYDAEGASNVAAIGEPQTLSFIGGATHGGGSCQVALTTDLQPTKQSKWMVIKSIVGGCPDAFNGNLNGDASSTASTKFQYTIPDGIAPGEYTIAWTWFNHIGNREMYMNCGPMTVTGAKKKRYAPPPKVSKRQTSFPDIYVANIDNKQCQTPDSVDLIFPNPGADVQTAGSGPYATATCDIGNGGSNNAGQPTASAPAASGVATSAAAPTDAPASAPASAPAFAYGSSGQQPAATGGANDGQYTAGSPTAGSFATGAVSVPTPAPAPSSSSDALQVIPTSAAAGLALTPATPVSPSQTLSAPRYTNSSVPQIAPGNVAAPTGTASGSTGSSSGASVGAAGQLTGPCSNEGDWNCIDGSSFQRCASGSWSATIPLSGMKCTPGETGNNNFAMTPVKAKRFEA</sequence>
<dbReference type="Gene3D" id="2.70.50.70">
    <property type="match status" value="1"/>
</dbReference>
<dbReference type="AlphaFoldDB" id="W9W6I2"/>
<dbReference type="OrthoDB" id="2342176at2759"/>
<keyword evidence="4" id="KW-1185">Reference proteome</keyword>
<dbReference type="STRING" id="1182544.W9W6I2"/>
<feature type="compositionally biased region" description="Low complexity" evidence="1">
    <location>
        <begin position="310"/>
        <end position="327"/>
    </location>
</feature>
<dbReference type="PANTHER" id="PTHR36182">
    <property type="entry name" value="PROTEIN, PUTATIVE (AFU_ORTHOLOGUE AFUA_6G10930)-RELATED"/>
    <property type="match status" value="1"/>
</dbReference>
<gene>
    <name evidence="3" type="ORF">A1O7_04758</name>
</gene>
<feature type="compositionally biased region" description="Low complexity" evidence="1">
    <location>
        <begin position="374"/>
        <end position="395"/>
    </location>
</feature>
<feature type="signal peptide" evidence="2">
    <location>
        <begin position="1"/>
        <end position="22"/>
    </location>
</feature>
<evidence type="ECO:0008006" key="5">
    <source>
        <dbReference type="Google" id="ProtNLM"/>
    </source>
</evidence>
<proteinExistence type="predicted"/>
<keyword evidence="2" id="KW-0732">Signal</keyword>
<feature type="chain" id="PRO_5004931794" description="DNA-directed RNA polymerase" evidence="2">
    <location>
        <begin position="23"/>
        <end position="457"/>
    </location>
</feature>
<feature type="region of interest" description="Disordered" evidence="1">
    <location>
        <begin position="310"/>
        <end position="329"/>
    </location>
</feature>
<dbReference type="Proteomes" id="UP000019473">
    <property type="component" value="Unassembled WGS sequence"/>
</dbReference>
<dbReference type="HOGENOM" id="CLU_032571_1_0_1"/>
<dbReference type="PANTHER" id="PTHR36182:SF2">
    <property type="entry name" value="LYTIC POLYSACCHARIDE MONOOXYGENASE"/>
    <property type="match status" value="1"/>
</dbReference>
<reference evidence="3 4" key="1">
    <citation type="submission" date="2013-03" db="EMBL/GenBank/DDBJ databases">
        <title>The Genome Sequence of Cladophialophora yegresii CBS 114405.</title>
        <authorList>
            <consortium name="The Broad Institute Genomics Platform"/>
            <person name="Cuomo C."/>
            <person name="de Hoog S."/>
            <person name="Gorbushina A."/>
            <person name="Walker B."/>
            <person name="Young S.K."/>
            <person name="Zeng Q."/>
            <person name="Gargeya S."/>
            <person name="Fitzgerald M."/>
            <person name="Haas B."/>
            <person name="Abouelleil A."/>
            <person name="Allen A.W."/>
            <person name="Alvarado L."/>
            <person name="Arachchi H.M."/>
            <person name="Berlin A.M."/>
            <person name="Chapman S.B."/>
            <person name="Gainer-Dewar J."/>
            <person name="Goldberg J."/>
            <person name="Griggs A."/>
            <person name="Gujja S."/>
            <person name="Hansen M."/>
            <person name="Howarth C."/>
            <person name="Imamovic A."/>
            <person name="Ireland A."/>
            <person name="Larimer J."/>
            <person name="McCowan C."/>
            <person name="Murphy C."/>
            <person name="Pearson M."/>
            <person name="Poon T.W."/>
            <person name="Priest M."/>
            <person name="Roberts A."/>
            <person name="Saif S."/>
            <person name="Shea T."/>
            <person name="Sisk P."/>
            <person name="Sykes S."/>
            <person name="Wortman J."/>
            <person name="Nusbaum C."/>
            <person name="Birren B."/>
        </authorList>
    </citation>
    <scope>NUCLEOTIDE SEQUENCE [LARGE SCALE GENOMIC DNA]</scope>
    <source>
        <strain evidence="3 4">CBS 114405</strain>
    </source>
</reference>
<protein>
    <recommendedName>
        <fullName evidence="5">DNA-directed RNA polymerase</fullName>
    </recommendedName>
</protein>
<dbReference type="VEuPathDB" id="FungiDB:A1O7_04758"/>
<evidence type="ECO:0000256" key="1">
    <source>
        <dbReference type="SAM" id="MobiDB-lite"/>
    </source>
</evidence>
<dbReference type="GeneID" id="19179343"/>
<feature type="region of interest" description="Disordered" evidence="1">
    <location>
        <begin position="344"/>
        <end position="395"/>
    </location>
</feature>